<accession>A0A7S3XGD1</accession>
<evidence type="ECO:0000259" key="1">
    <source>
        <dbReference type="PROSITE" id="PS51819"/>
    </source>
</evidence>
<proteinExistence type="predicted"/>
<dbReference type="CDD" id="cd07245">
    <property type="entry name" value="VOC_like"/>
    <property type="match status" value="1"/>
</dbReference>
<dbReference type="InterPro" id="IPR004360">
    <property type="entry name" value="Glyas_Fos-R_dOase_dom"/>
</dbReference>
<protein>
    <recommendedName>
        <fullName evidence="1">VOC domain-containing protein</fullName>
    </recommendedName>
</protein>
<dbReference type="AlphaFoldDB" id="A0A7S3XGD1"/>
<dbReference type="PANTHER" id="PTHR47802:SF1">
    <property type="entry name" value="GLYOXALASE FAMILY PROTEIN, EXPRESSED"/>
    <property type="match status" value="1"/>
</dbReference>
<dbReference type="Pfam" id="PF00903">
    <property type="entry name" value="Glyoxalase"/>
    <property type="match status" value="1"/>
</dbReference>
<reference evidence="2" key="1">
    <citation type="submission" date="2021-01" db="EMBL/GenBank/DDBJ databases">
        <authorList>
            <person name="Corre E."/>
            <person name="Pelletier E."/>
            <person name="Niang G."/>
            <person name="Scheremetjew M."/>
            <person name="Finn R."/>
            <person name="Kale V."/>
            <person name="Holt S."/>
            <person name="Cochrane G."/>
            <person name="Meng A."/>
            <person name="Brown T."/>
            <person name="Cohen L."/>
        </authorList>
    </citation>
    <scope>NUCLEOTIDE SEQUENCE</scope>
    <source>
        <strain evidence="2">CCMP1795</strain>
    </source>
</reference>
<dbReference type="InterPro" id="IPR037523">
    <property type="entry name" value="VOC_core"/>
</dbReference>
<name>A0A7S3XGD1_OXYMA</name>
<feature type="domain" description="VOC" evidence="1">
    <location>
        <begin position="9"/>
        <end position="145"/>
    </location>
</feature>
<dbReference type="Gene3D" id="3.10.180.10">
    <property type="entry name" value="2,3-Dihydroxybiphenyl 1,2-Dioxygenase, domain 1"/>
    <property type="match status" value="1"/>
</dbReference>
<gene>
    <name evidence="2" type="ORF">OMAR00292_LOCUS776</name>
</gene>
<dbReference type="InterPro" id="IPR029068">
    <property type="entry name" value="Glyas_Bleomycin-R_OHBP_Dase"/>
</dbReference>
<dbReference type="PANTHER" id="PTHR47802">
    <property type="entry name" value="GLYOXALASE FAMILY PROTEIN, EXPRESSED"/>
    <property type="match status" value="1"/>
</dbReference>
<dbReference type="EMBL" id="HBIT01002021">
    <property type="protein sequence ID" value="CAE0614901.1"/>
    <property type="molecule type" value="Transcribed_RNA"/>
</dbReference>
<dbReference type="SUPFAM" id="SSF54593">
    <property type="entry name" value="Glyoxalase/Bleomycin resistance protein/Dihydroxybiphenyl dioxygenase"/>
    <property type="match status" value="1"/>
</dbReference>
<organism evidence="2">
    <name type="scientific">Oxyrrhis marina</name>
    <name type="common">Dinoflagellate</name>
    <dbReference type="NCBI Taxonomy" id="2969"/>
    <lineage>
        <taxon>Eukaryota</taxon>
        <taxon>Sar</taxon>
        <taxon>Alveolata</taxon>
        <taxon>Dinophyceae</taxon>
        <taxon>Oxyrrhinales</taxon>
        <taxon>Oxyrrhinaceae</taxon>
        <taxon>Oxyrrhis</taxon>
    </lineage>
</organism>
<evidence type="ECO:0000313" key="2">
    <source>
        <dbReference type="EMBL" id="CAE0614901.1"/>
    </source>
</evidence>
<dbReference type="PROSITE" id="PS51819">
    <property type="entry name" value="VOC"/>
    <property type="match status" value="1"/>
</dbReference>
<sequence>MAQPLEILAVNHISRETDDVERLTEFYSKVFGLPRLERPDFGFGGSWFALPNGGQLHIIEKDTQKPPVSKPVQDNQLQVTHDGRLPEKFIRRSHHIALTVADIDDAKSRLTTMGIPFAENVVPGTPIIQLFVYDPDGNGIEIGNFDVQRSKL</sequence>